<keyword evidence="3" id="KW-1185">Reference proteome</keyword>
<dbReference type="AlphaFoldDB" id="A0AAN8ERK9"/>
<feature type="compositionally biased region" description="Basic residues" evidence="1">
    <location>
        <begin position="97"/>
        <end position="110"/>
    </location>
</feature>
<evidence type="ECO:0000313" key="2">
    <source>
        <dbReference type="EMBL" id="KAK5950728.1"/>
    </source>
</evidence>
<evidence type="ECO:0008006" key="4">
    <source>
        <dbReference type="Google" id="ProtNLM"/>
    </source>
</evidence>
<dbReference type="Proteomes" id="UP001316803">
    <property type="component" value="Unassembled WGS sequence"/>
</dbReference>
<sequence>MDLLAAIMGTSGKDRARRTCATETTNHIMKAIIFTDLKRDLSRRTDLGEQIAAGGGSSESRDDYRNILASYENTGLPPSLAKTSRAPSAATPSFRVEKKRARRKRGIKKGGSKEGSRKKEKKRTILDLPPEIHATILRHLTSASKAAQDLAEACIDVKSAALAIPNVAIAFTLEDEVGWAVWDQETRSFCYDRYKGWPISLGWFQNAGGRPLRVYESDIEFCRSASKETLAHQLS</sequence>
<gene>
    <name evidence="2" type="ORF">OHC33_008111</name>
</gene>
<proteinExistence type="predicted"/>
<organism evidence="2 3">
    <name type="scientific">Knufia fluminis</name>
    <dbReference type="NCBI Taxonomy" id="191047"/>
    <lineage>
        <taxon>Eukaryota</taxon>
        <taxon>Fungi</taxon>
        <taxon>Dikarya</taxon>
        <taxon>Ascomycota</taxon>
        <taxon>Pezizomycotina</taxon>
        <taxon>Eurotiomycetes</taxon>
        <taxon>Chaetothyriomycetidae</taxon>
        <taxon>Chaetothyriales</taxon>
        <taxon>Trichomeriaceae</taxon>
        <taxon>Knufia</taxon>
    </lineage>
</organism>
<accession>A0AAN8ERK9</accession>
<dbReference type="EMBL" id="JAKLMC020000024">
    <property type="protein sequence ID" value="KAK5950728.1"/>
    <property type="molecule type" value="Genomic_DNA"/>
</dbReference>
<evidence type="ECO:0000256" key="1">
    <source>
        <dbReference type="SAM" id="MobiDB-lite"/>
    </source>
</evidence>
<reference evidence="2 3" key="1">
    <citation type="submission" date="2022-12" db="EMBL/GenBank/DDBJ databases">
        <title>Genomic features and morphological characterization of a novel Knufia sp. strain isolated from spacecraft assembly facility.</title>
        <authorList>
            <person name="Teixeira M."/>
            <person name="Chander A.M."/>
            <person name="Stajich J.E."/>
            <person name="Venkateswaran K."/>
        </authorList>
    </citation>
    <scope>NUCLEOTIDE SEQUENCE [LARGE SCALE GENOMIC DNA]</scope>
    <source>
        <strain evidence="2 3">FJI-L2-BK-P2</strain>
    </source>
</reference>
<comment type="caution">
    <text evidence="2">The sequence shown here is derived from an EMBL/GenBank/DDBJ whole genome shotgun (WGS) entry which is preliminary data.</text>
</comment>
<protein>
    <recommendedName>
        <fullName evidence="4">F-box domain-containing protein</fullName>
    </recommendedName>
</protein>
<evidence type="ECO:0000313" key="3">
    <source>
        <dbReference type="Proteomes" id="UP001316803"/>
    </source>
</evidence>
<name>A0AAN8ERK9_9EURO</name>
<feature type="region of interest" description="Disordered" evidence="1">
    <location>
        <begin position="75"/>
        <end position="122"/>
    </location>
</feature>